<evidence type="ECO:0000256" key="8">
    <source>
        <dbReference type="ARBA" id="ARBA00024235"/>
    </source>
</evidence>
<feature type="domain" description="Ancillary SecYEG translocon subunit/Cell division coordinator CpoB TPR" evidence="9">
    <location>
        <begin position="15"/>
        <end position="203"/>
    </location>
</feature>
<gene>
    <name evidence="10" type="ORF">ACFOSS_16520</name>
</gene>
<keyword evidence="11" id="KW-1185">Reference proteome</keyword>
<keyword evidence="3" id="KW-0812">Transmembrane</keyword>
<dbReference type="PANTHER" id="PTHR38035:SF1">
    <property type="entry name" value="ANCILLARY SECYEG TRANSLOCON SUBUNIT"/>
    <property type="match status" value="1"/>
</dbReference>
<proteinExistence type="inferred from homology"/>
<keyword evidence="2" id="KW-1003">Cell membrane</keyword>
<dbReference type="PIRSF" id="PIRSF006170">
    <property type="entry name" value="YfgM"/>
    <property type="match status" value="1"/>
</dbReference>
<keyword evidence="5" id="KW-0472">Membrane</keyword>
<comment type="subcellular location">
    <subcellularLocation>
        <location evidence="1">Cell membrane</location>
        <topology evidence="1">Single-pass type II membrane protein</topology>
    </subcellularLocation>
</comment>
<sequence>MEIYNTEEQQAEAIKAWWKENGKAILLGAVLGLGGMFGWRAWNEHQAGQMEAGAEAYTAIIKQLELQNEKAFPVVDAFIKDQAGSVYADLAGLQLAAAAVKAGKLDLAASELQRVSEGKNDNIKSLATVRLARVLGEQGKAVDGMKKLDSVKDSAYAAMVAEARGDLLLKQGERDKARAAYQQAADKADGKVNPELQMKLDELMTLAPATEEKTNA</sequence>
<keyword evidence="4" id="KW-1133">Transmembrane helix</keyword>
<evidence type="ECO:0000256" key="4">
    <source>
        <dbReference type="ARBA" id="ARBA00022989"/>
    </source>
</evidence>
<dbReference type="InterPro" id="IPR018704">
    <property type="entry name" value="SecYEG/CpoB_TPR"/>
</dbReference>
<dbReference type="PANTHER" id="PTHR38035">
    <property type="entry name" value="UPF0070 PROTEIN YFGM"/>
    <property type="match status" value="1"/>
</dbReference>
<evidence type="ECO:0000313" key="11">
    <source>
        <dbReference type="Proteomes" id="UP001595692"/>
    </source>
</evidence>
<evidence type="ECO:0000256" key="6">
    <source>
        <dbReference type="ARBA" id="ARBA00023186"/>
    </source>
</evidence>
<dbReference type="Proteomes" id="UP001595692">
    <property type="component" value="Unassembled WGS sequence"/>
</dbReference>
<evidence type="ECO:0000256" key="5">
    <source>
        <dbReference type="ARBA" id="ARBA00023136"/>
    </source>
</evidence>
<comment type="similarity">
    <text evidence="7">Belongs to the YfgM family.</text>
</comment>
<name>A0ABV8CSC6_9GAMM</name>
<keyword evidence="6" id="KW-0143">Chaperone</keyword>
<evidence type="ECO:0000256" key="1">
    <source>
        <dbReference type="ARBA" id="ARBA00004401"/>
    </source>
</evidence>
<evidence type="ECO:0000259" key="9">
    <source>
        <dbReference type="Pfam" id="PF09976"/>
    </source>
</evidence>
<protein>
    <recommendedName>
        <fullName evidence="8">Ancillary SecYEG translocon subunit</fullName>
    </recommendedName>
</protein>
<dbReference type="RefSeq" id="WP_377154676.1">
    <property type="nucleotide sequence ID" value="NZ_JBHSAF010000015.1"/>
</dbReference>
<dbReference type="Pfam" id="PF09976">
    <property type="entry name" value="TPR_21"/>
    <property type="match status" value="1"/>
</dbReference>
<evidence type="ECO:0000256" key="2">
    <source>
        <dbReference type="ARBA" id="ARBA00022475"/>
    </source>
</evidence>
<reference evidence="11" key="1">
    <citation type="journal article" date="2019" name="Int. J. Syst. Evol. Microbiol.">
        <title>The Global Catalogue of Microorganisms (GCM) 10K type strain sequencing project: providing services to taxonomists for standard genome sequencing and annotation.</title>
        <authorList>
            <consortium name="The Broad Institute Genomics Platform"/>
            <consortium name="The Broad Institute Genome Sequencing Center for Infectious Disease"/>
            <person name="Wu L."/>
            <person name="Ma J."/>
        </authorList>
    </citation>
    <scope>NUCLEOTIDE SEQUENCE [LARGE SCALE GENOMIC DNA]</scope>
    <source>
        <strain evidence="11">CCUG 54939</strain>
    </source>
</reference>
<accession>A0ABV8CSC6</accession>
<comment type="caution">
    <text evidence="10">The sequence shown here is derived from an EMBL/GenBank/DDBJ whole genome shotgun (WGS) entry which is preliminary data.</text>
</comment>
<organism evidence="10 11">
    <name type="scientific">Pseudaeromonas sharmana</name>
    <dbReference type="NCBI Taxonomy" id="328412"/>
    <lineage>
        <taxon>Bacteria</taxon>
        <taxon>Pseudomonadati</taxon>
        <taxon>Pseudomonadota</taxon>
        <taxon>Gammaproteobacteria</taxon>
        <taxon>Aeromonadales</taxon>
        <taxon>Aeromonadaceae</taxon>
        <taxon>Pseudaeromonas</taxon>
    </lineage>
</organism>
<dbReference type="EMBL" id="JBHSAF010000015">
    <property type="protein sequence ID" value="MFC3915048.1"/>
    <property type="molecule type" value="Genomic_DNA"/>
</dbReference>
<dbReference type="SUPFAM" id="SSF48452">
    <property type="entry name" value="TPR-like"/>
    <property type="match status" value="1"/>
</dbReference>
<evidence type="ECO:0000256" key="7">
    <source>
        <dbReference type="ARBA" id="ARBA00024197"/>
    </source>
</evidence>
<dbReference type="Gene3D" id="1.25.40.10">
    <property type="entry name" value="Tetratricopeptide repeat domain"/>
    <property type="match status" value="1"/>
</dbReference>
<evidence type="ECO:0000256" key="3">
    <source>
        <dbReference type="ARBA" id="ARBA00022692"/>
    </source>
</evidence>
<evidence type="ECO:0000313" key="10">
    <source>
        <dbReference type="EMBL" id="MFC3915048.1"/>
    </source>
</evidence>
<dbReference type="InterPro" id="IPR026039">
    <property type="entry name" value="YfgM"/>
</dbReference>
<dbReference type="InterPro" id="IPR011990">
    <property type="entry name" value="TPR-like_helical_dom_sf"/>
</dbReference>